<keyword evidence="3" id="KW-0560">Oxidoreductase</keyword>
<name>A0A4V3E295_9FLAO</name>
<dbReference type="PROSITE" id="PS51819">
    <property type="entry name" value="VOC"/>
    <property type="match status" value="2"/>
</dbReference>
<dbReference type="AlphaFoldDB" id="A0A4V3E295"/>
<keyword evidence="3" id="KW-0223">Dioxygenase</keyword>
<dbReference type="EMBL" id="SNZW01000014">
    <property type="protein sequence ID" value="TDS15448.1"/>
    <property type="molecule type" value="Genomic_DNA"/>
</dbReference>
<dbReference type="InterPro" id="IPR004360">
    <property type="entry name" value="Glyas_Fos-R_dOase_dom"/>
</dbReference>
<dbReference type="GO" id="GO:0016829">
    <property type="term" value="F:lyase activity"/>
    <property type="evidence" value="ECO:0007669"/>
    <property type="project" value="UniProtKB-KW"/>
</dbReference>
<dbReference type="PANTHER" id="PTHR43048">
    <property type="entry name" value="METHYLMALONYL-COA EPIMERASE"/>
    <property type="match status" value="1"/>
</dbReference>
<dbReference type="GO" id="GO:0051213">
    <property type="term" value="F:dioxygenase activity"/>
    <property type="evidence" value="ECO:0007669"/>
    <property type="project" value="UniProtKB-KW"/>
</dbReference>
<gene>
    <name evidence="3" type="ORF">DFQ03_2089</name>
</gene>
<dbReference type="GO" id="GO:0046872">
    <property type="term" value="F:metal ion binding"/>
    <property type="evidence" value="ECO:0007669"/>
    <property type="project" value="UniProtKB-KW"/>
</dbReference>
<keyword evidence="4" id="KW-1185">Reference proteome</keyword>
<dbReference type="InterPro" id="IPR051785">
    <property type="entry name" value="MMCE/EMCE_epimerase"/>
</dbReference>
<reference evidence="3 4" key="1">
    <citation type="submission" date="2019-03" db="EMBL/GenBank/DDBJ databases">
        <title>Genomic Encyclopedia of Type Strains, Phase III (KMG-III): the genomes of soil and plant-associated and newly described type strains.</title>
        <authorList>
            <person name="Whitman W."/>
        </authorList>
    </citation>
    <scope>NUCLEOTIDE SEQUENCE [LARGE SCALE GENOMIC DNA]</scope>
    <source>
        <strain evidence="3 4">CECT 8455</strain>
    </source>
</reference>
<evidence type="ECO:0000256" key="1">
    <source>
        <dbReference type="ARBA" id="ARBA00022723"/>
    </source>
</evidence>
<protein>
    <submittedName>
        <fullName evidence="3">Catechol 2,3-dioxygenase-like lactoylglutathione lyase family enzyme</fullName>
    </submittedName>
</protein>
<dbReference type="RefSeq" id="WP_133673049.1">
    <property type="nucleotide sequence ID" value="NZ_SNZW01000014.1"/>
</dbReference>
<dbReference type="Gene3D" id="3.10.180.10">
    <property type="entry name" value="2,3-Dihydroxybiphenyl 1,2-Dioxygenase, domain 1"/>
    <property type="match status" value="2"/>
</dbReference>
<evidence type="ECO:0000313" key="4">
    <source>
        <dbReference type="Proteomes" id="UP000295274"/>
    </source>
</evidence>
<keyword evidence="1" id="KW-0479">Metal-binding</keyword>
<dbReference type="OrthoDB" id="9795618at2"/>
<dbReference type="InterPro" id="IPR029068">
    <property type="entry name" value="Glyas_Bleomycin-R_OHBP_Dase"/>
</dbReference>
<organism evidence="3 4">
    <name type="scientific">Maribacter caenipelagi</name>
    <dbReference type="NCBI Taxonomy" id="1447781"/>
    <lineage>
        <taxon>Bacteria</taxon>
        <taxon>Pseudomonadati</taxon>
        <taxon>Bacteroidota</taxon>
        <taxon>Flavobacteriia</taxon>
        <taxon>Flavobacteriales</taxon>
        <taxon>Flavobacteriaceae</taxon>
        <taxon>Maribacter</taxon>
    </lineage>
</organism>
<evidence type="ECO:0000313" key="3">
    <source>
        <dbReference type="EMBL" id="TDS15448.1"/>
    </source>
</evidence>
<feature type="domain" description="VOC" evidence="2">
    <location>
        <begin position="7"/>
        <end position="145"/>
    </location>
</feature>
<dbReference type="PANTHER" id="PTHR43048:SF3">
    <property type="entry name" value="METHYLMALONYL-COA EPIMERASE, MITOCHONDRIAL"/>
    <property type="match status" value="1"/>
</dbReference>
<evidence type="ECO:0000259" key="2">
    <source>
        <dbReference type="PROSITE" id="PS51819"/>
    </source>
</evidence>
<feature type="domain" description="VOC" evidence="2">
    <location>
        <begin position="158"/>
        <end position="307"/>
    </location>
</feature>
<dbReference type="InterPro" id="IPR037523">
    <property type="entry name" value="VOC_core"/>
</dbReference>
<proteinExistence type="predicted"/>
<dbReference type="GO" id="GO:0004493">
    <property type="term" value="F:methylmalonyl-CoA epimerase activity"/>
    <property type="evidence" value="ECO:0007669"/>
    <property type="project" value="TreeGrafter"/>
</dbReference>
<comment type="caution">
    <text evidence="3">The sequence shown here is derived from an EMBL/GenBank/DDBJ whole genome shotgun (WGS) entry which is preliminary data.</text>
</comment>
<accession>A0A4V3E295</accession>
<keyword evidence="3" id="KW-0456">Lyase</keyword>
<dbReference type="GO" id="GO:0046491">
    <property type="term" value="P:L-methylmalonyl-CoA metabolic process"/>
    <property type="evidence" value="ECO:0007669"/>
    <property type="project" value="TreeGrafter"/>
</dbReference>
<sequence length="348" mass="39399">MVEIINGIQQIGIGVLDVKKVFNWYREHLGFDILLFEDEAVASLMKKYTNGKEEKREAYLSLNMTGGGGLEIWQFKDRTPMAAKNQIQFGDLGIYAMKIRCKNLTEMHSYLKGIGVSLLSEINQSYSYNFYFTDPFGNRVQMIEDHYVFCHQSSINGGVLGAVIGVSNMETSIDFYSSMLGYSVIEYDSIETLESDNTKGKYRRVIISQERKSVGGFGDLLGPTQLELIQVLDRKPVKIFENRLWGDLGYIHLCFDVSGMNSIRAKAKLNGHAFTVDSANSFDMGDAAGHFSYMEDPDGTLIELVETHKVPILKSLGLYLNLKKRNPHKTLPKWLVKSLGFHRVNKDR</sequence>
<dbReference type="Pfam" id="PF00903">
    <property type="entry name" value="Glyoxalase"/>
    <property type="match status" value="2"/>
</dbReference>
<dbReference type="SUPFAM" id="SSF54593">
    <property type="entry name" value="Glyoxalase/Bleomycin resistance protein/Dihydroxybiphenyl dioxygenase"/>
    <property type="match status" value="2"/>
</dbReference>
<dbReference type="Proteomes" id="UP000295274">
    <property type="component" value="Unassembled WGS sequence"/>
</dbReference>